<dbReference type="PANTHER" id="PTHR13202:SF0">
    <property type="entry name" value="SIGNAL PEPTIDASE COMPLEX SUBUNIT 1"/>
    <property type="match status" value="1"/>
</dbReference>
<evidence type="ECO:0000256" key="2">
    <source>
        <dbReference type="ARBA" id="ARBA00005245"/>
    </source>
</evidence>
<comment type="similarity">
    <text evidence="2">Belongs to the SPCS1 family.</text>
</comment>
<comment type="function">
    <text evidence="9">Component of the signal peptidase complex (SPC) which catalyzes the cleavage of N-terminal signal sequences from nascent proteins as they are translocated into the lumen of the endoplasmic reticulum. Dispensable for SPC enzymatic activity.</text>
</comment>
<evidence type="ECO:0000256" key="1">
    <source>
        <dbReference type="ARBA" id="ARBA00004477"/>
    </source>
</evidence>
<keyword evidence="4 11" id="KW-0812">Transmembrane</keyword>
<evidence type="ECO:0000256" key="9">
    <source>
        <dbReference type="ARBA" id="ARBA00045204"/>
    </source>
</evidence>
<proteinExistence type="inferred from homology"/>
<feature type="transmembrane region" description="Helical" evidence="11">
    <location>
        <begin position="39"/>
        <end position="57"/>
    </location>
</feature>
<keyword evidence="7 11" id="KW-0472">Membrane</keyword>
<keyword evidence="6 11" id="KW-1133">Transmembrane helix</keyword>
<evidence type="ECO:0000256" key="8">
    <source>
        <dbReference type="ARBA" id="ARBA00032913"/>
    </source>
</evidence>
<organism evidence="12 13">
    <name type="scientific">Hydra vulgaris</name>
    <name type="common">Hydra</name>
    <name type="synonym">Hydra attenuata</name>
    <dbReference type="NCBI Taxonomy" id="6087"/>
    <lineage>
        <taxon>Eukaryota</taxon>
        <taxon>Metazoa</taxon>
        <taxon>Cnidaria</taxon>
        <taxon>Hydrozoa</taxon>
        <taxon>Hydroidolina</taxon>
        <taxon>Anthoathecata</taxon>
        <taxon>Aplanulata</taxon>
        <taxon>Hydridae</taxon>
        <taxon>Hydra</taxon>
    </lineage>
</organism>
<dbReference type="Proteomes" id="UP001652625">
    <property type="component" value="Chromosome 06"/>
</dbReference>
<feature type="compositionally biased region" description="Basic and acidic residues" evidence="10">
    <location>
        <begin position="107"/>
        <end position="116"/>
    </location>
</feature>
<dbReference type="InterPro" id="IPR009542">
    <property type="entry name" value="Spc1/SPCS1"/>
</dbReference>
<feature type="region of interest" description="Disordered" evidence="10">
    <location>
        <begin position="97"/>
        <end position="116"/>
    </location>
</feature>
<dbReference type="RefSeq" id="XP_065655802.1">
    <property type="nucleotide sequence ID" value="XM_065799730.1"/>
</dbReference>
<dbReference type="PANTHER" id="PTHR13202">
    <property type="entry name" value="MICROSOMAL SIGNAL PEPTIDASE 12 KDA SUBUNIT"/>
    <property type="match status" value="1"/>
</dbReference>
<keyword evidence="12" id="KW-1185">Reference proteome</keyword>
<accession>A0ABM4C2L8</accession>
<evidence type="ECO:0000313" key="12">
    <source>
        <dbReference type="Proteomes" id="UP001652625"/>
    </source>
</evidence>
<sequence>MDIVKDLLFSLPFIQRVYDYGASFETHMDYEGQKKAERVYQVILTIFGVVGFLWGFYIQQLSATVYIVLTGFALSCLIVLPPWPFFRKNPLQWQSVVNGSKQTKTQKKNDNKKVKK</sequence>
<comment type="subcellular location">
    <subcellularLocation>
        <location evidence="1">Endoplasmic reticulum membrane</location>
        <topology evidence="1">Multi-pass membrane protein</topology>
    </subcellularLocation>
</comment>
<dbReference type="GeneID" id="136081752"/>
<evidence type="ECO:0000256" key="4">
    <source>
        <dbReference type="ARBA" id="ARBA00022692"/>
    </source>
</evidence>
<evidence type="ECO:0000256" key="11">
    <source>
        <dbReference type="SAM" id="Phobius"/>
    </source>
</evidence>
<feature type="transmembrane region" description="Helical" evidence="11">
    <location>
        <begin position="63"/>
        <end position="86"/>
    </location>
</feature>
<dbReference type="Pfam" id="PF06645">
    <property type="entry name" value="SPC12"/>
    <property type="match status" value="1"/>
</dbReference>
<evidence type="ECO:0000256" key="6">
    <source>
        <dbReference type="ARBA" id="ARBA00022989"/>
    </source>
</evidence>
<evidence type="ECO:0000256" key="3">
    <source>
        <dbReference type="ARBA" id="ARBA00017059"/>
    </source>
</evidence>
<protein>
    <recommendedName>
        <fullName evidence="3">Signal peptidase complex subunit 1</fullName>
    </recommendedName>
    <alternativeName>
        <fullName evidence="8">Microsomal signal peptidase 12 kDa subunit</fullName>
    </alternativeName>
</protein>
<evidence type="ECO:0000256" key="7">
    <source>
        <dbReference type="ARBA" id="ARBA00023136"/>
    </source>
</evidence>
<name>A0ABM4C2L8_HYDVU</name>
<evidence type="ECO:0000256" key="10">
    <source>
        <dbReference type="SAM" id="MobiDB-lite"/>
    </source>
</evidence>
<keyword evidence="5" id="KW-0256">Endoplasmic reticulum</keyword>
<reference evidence="13" key="1">
    <citation type="submission" date="2025-08" db="UniProtKB">
        <authorList>
            <consortium name="RefSeq"/>
        </authorList>
    </citation>
    <scope>IDENTIFICATION</scope>
</reference>
<gene>
    <name evidence="13" type="primary">LOC136081752</name>
</gene>
<evidence type="ECO:0000256" key="5">
    <source>
        <dbReference type="ARBA" id="ARBA00022824"/>
    </source>
</evidence>
<evidence type="ECO:0000313" key="13">
    <source>
        <dbReference type="RefSeq" id="XP_065655802.1"/>
    </source>
</evidence>